<reference evidence="2" key="1">
    <citation type="submission" date="2005-09" db="EMBL/GenBank/DDBJ databases">
        <authorList>
            <person name="Mural R.J."/>
            <person name="Li P.W."/>
            <person name="Adams M.D."/>
            <person name="Amanatides P.G."/>
            <person name="Baden-Tillson H."/>
            <person name="Barnstead M."/>
            <person name="Chin S.H."/>
            <person name="Dew I."/>
            <person name="Evans C.A."/>
            <person name="Ferriera S."/>
            <person name="Flanigan M."/>
            <person name="Fosler C."/>
            <person name="Glodek A."/>
            <person name="Gu Z."/>
            <person name="Holt R.A."/>
            <person name="Jennings D."/>
            <person name="Kraft C.L."/>
            <person name="Lu F."/>
            <person name="Nguyen T."/>
            <person name="Nusskern D.R."/>
            <person name="Pfannkoch C.M."/>
            <person name="Sitter C."/>
            <person name="Sutton G.G."/>
            <person name="Venter J.C."/>
            <person name="Wang Z."/>
            <person name="Woodage T."/>
            <person name="Zheng X.H."/>
            <person name="Zhong F."/>
        </authorList>
    </citation>
    <scope>NUCLEOTIDE SEQUENCE [LARGE SCALE GENOMIC DNA]</scope>
    <source>
        <strain>BN</strain>
        <strain evidence="2">Sprague-Dawley</strain>
    </source>
</reference>
<organism evidence="1 2">
    <name type="scientific">Rattus norvegicus</name>
    <name type="common">Rat</name>
    <dbReference type="NCBI Taxonomy" id="10116"/>
    <lineage>
        <taxon>Eukaryota</taxon>
        <taxon>Metazoa</taxon>
        <taxon>Chordata</taxon>
        <taxon>Craniata</taxon>
        <taxon>Vertebrata</taxon>
        <taxon>Euteleostomi</taxon>
        <taxon>Mammalia</taxon>
        <taxon>Eutheria</taxon>
        <taxon>Euarchontoglires</taxon>
        <taxon>Glires</taxon>
        <taxon>Rodentia</taxon>
        <taxon>Myomorpha</taxon>
        <taxon>Muroidea</taxon>
        <taxon>Muridae</taxon>
        <taxon>Murinae</taxon>
        <taxon>Rattus</taxon>
    </lineage>
</organism>
<dbReference type="EMBL" id="CH473959">
    <property type="protein sequence ID" value="EDM15039.1"/>
    <property type="molecule type" value="Genomic_DNA"/>
</dbReference>
<evidence type="ECO:0000313" key="1">
    <source>
        <dbReference type="EMBL" id="EDM15039.1"/>
    </source>
</evidence>
<accession>A6IDV2</accession>
<name>A6IDV2_RAT</name>
<sequence length="55" mass="6679">MSFNVCQHAHLKKQYTKKNKEDVAEYTKLLAKQMEEVKEKYQKQNAKTHRLSLRR</sequence>
<dbReference type="AlphaFoldDB" id="A6IDV2"/>
<gene>
    <name evidence="1" type="ORF">rCG_28317</name>
</gene>
<dbReference type="Gene3D" id="1.20.5.2650">
    <property type="match status" value="1"/>
</dbReference>
<dbReference type="Proteomes" id="UP000234681">
    <property type="component" value="Chromosome 4"/>
</dbReference>
<evidence type="ECO:0000313" key="2">
    <source>
        <dbReference type="Proteomes" id="UP000234681"/>
    </source>
</evidence>
<proteinExistence type="predicted"/>
<feature type="non-terminal residue" evidence="1">
    <location>
        <position position="55"/>
    </location>
</feature>
<protein>
    <submittedName>
        <fullName evidence="1">RCG28317</fullName>
    </submittedName>
</protein>